<name>A0AAF0FXG9_9EURY</name>
<dbReference type="Pfam" id="PF00850">
    <property type="entry name" value="Hist_deacetyl"/>
    <property type="match status" value="1"/>
</dbReference>
<dbReference type="InterPro" id="IPR037138">
    <property type="entry name" value="His_deacetylse_dom_sf"/>
</dbReference>
<reference evidence="2" key="1">
    <citation type="submission" date="2022-01" db="EMBL/GenBank/DDBJ databases">
        <title>Complete genome of Methanomicrobium antiquum DSM 21220.</title>
        <authorList>
            <person name="Chen S.-C."/>
            <person name="You Y.-T."/>
            <person name="Zhou Y.-Z."/>
            <person name="Lai M.-C."/>
        </authorList>
    </citation>
    <scope>NUCLEOTIDE SEQUENCE</scope>
    <source>
        <strain evidence="2">DSM 21220</strain>
    </source>
</reference>
<dbReference type="PANTHER" id="PTHR10625:SF10">
    <property type="entry name" value="HISTONE DEACETYLASE HDAC1"/>
    <property type="match status" value="1"/>
</dbReference>
<proteinExistence type="predicted"/>
<evidence type="ECO:0000313" key="2">
    <source>
        <dbReference type="EMBL" id="WFN37775.1"/>
    </source>
</evidence>
<dbReference type="AlphaFoldDB" id="A0AAF0FXG9"/>
<dbReference type="InterPro" id="IPR000286">
    <property type="entry name" value="HDACs"/>
</dbReference>
<keyword evidence="3" id="KW-1185">Reference proteome</keyword>
<dbReference type="GO" id="GO:0040029">
    <property type="term" value="P:epigenetic regulation of gene expression"/>
    <property type="evidence" value="ECO:0007669"/>
    <property type="project" value="TreeGrafter"/>
</dbReference>
<accession>A0AAF0FXG9</accession>
<gene>
    <name evidence="2" type="ORF">L1994_05145</name>
</gene>
<dbReference type="SUPFAM" id="SSF52768">
    <property type="entry name" value="Arginase/deacetylase"/>
    <property type="match status" value="1"/>
</dbReference>
<sequence>MKTGIVSHFNYLLHEQNPVHSERKERIAYTLDMFDEEEIWMESGIKKIDPKIANQEDILAVHTENYIEILKEADKSGRNFDVNTYAPPGFLDKAFLSAGGAICAAESVLSGDVRNSFALVRPPGHHAGRNFAGGFCYINNVAVMTRFVQKCGCRRVVIIDWDAHHGNGTQDIFYDDPDVLYISIHQDNCFPGTGKIKETGEGEGKGKTINMPVPPGSSDDVYRYLMKEIIIPASLEFKPDFIAVSAGQDNHFTDNHSSLALTAKGYADLMAETVYLSELTCSGRVTGVLEGGYSVEGGLPYVNLAIIAALAGLDLSGIREPSLYEPLLKESLNDISFRVTEKMAKKLKKIQSKWWNCF</sequence>
<protein>
    <submittedName>
        <fullName evidence="2">Histone deacetylase</fullName>
    </submittedName>
</protein>
<organism evidence="2 3">
    <name type="scientific">Methanomicrobium antiquum</name>
    <dbReference type="NCBI Taxonomy" id="487686"/>
    <lineage>
        <taxon>Archaea</taxon>
        <taxon>Methanobacteriati</taxon>
        <taxon>Methanobacteriota</taxon>
        <taxon>Stenosarchaea group</taxon>
        <taxon>Methanomicrobia</taxon>
        <taxon>Methanomicrobiales</taxon>
        <taxon>Methanomicrobiaceae</taxon>
        <taxon>Methanomicrobium</taxon>
    </lineage>
</organism>
<feature type="domain" description="Histone deacetylase" evidence="1">
    <location>
        <begin position="20"/>
        <end position="296"/>
    </location>
</feature>
<dbReference type="InterPro" id="IPR023801">
    <property type="entry name" value="His_deacetylse_dom"/>
</dbReference>
<dbReference type="PRINTS" id="PR01270">
    <property type="entry name" value="HDASUPER"/>
</dbReference>
<dbReference type="EMBL" id="CP091092">
    <property type="protein sequence ID" value="WFN37775.1"/>
    <property type="molecule type" value="Genomic_DNA"/>
</dbReference>
<dbReference type="PANTHER" id="PTHR10625">
    <property type="entry name" value="HISTONE DEACETYLASE HDAC1-RELATED"/>
    <property type="match status" value="1"/>
</dbReference>
<dbReference type="Gene3D" id="3.40.800.20">
    <property type="entry name" value="Histone deacetylase domain"/>
    <property type="match status" value="1"/>
</dbReference>
<dbReference type="KEGG" id="manq:L1994_05145"/>
<dbReference type="InterPro" id="IPR023696">
    <property type="entry name" value="Ureohydrolase_dom_sf"/>
</dbReference>
<dbReference type="RefSeq" id="WP_278100615.1">
    <property type="nucleotide sequence ID" value="NZ_CP091092.1"/>
</dbReference>
<dbReference type="GO" id="GO:0004407">
    <property type="term" value="F:histone deacetylase activity"/>
    <property type="evidence" value="ECO:0007669"/>
    <property type="project" value="TreeGrafter"/>
</dbReference>
<evidence type="ECO:0000259" key="1">
    <source>
        <dbReference type="Pfam" id="PF00850"/>
    </source>
</evidence>
<dbReference type="Proteomes" id="UP001218895">
    <property type="component" value="Chromosome"/>
</dbReference>
<evidence type="ECO:0000313" key="3">
    <source>
        <dbReference type="Proteomes" id="UP001218895"/>
    </source>
</evidence>
<dbReference type="GeneID" id="79949761"/>
<dbReference type="CDD" id="cd09992">
    <property type="entry name" value="HDAC_classII"/>
    <property type="match status" value="1"/>
</dbReference>